<keyword evidence="2" id="KW-1185">Reference proteome</keyword>
<protein>
    <submittedName>
        <fullName evidence="1">Uncharacterized protein</fullName>
    </submittedName>
</protein>
<organism evidence="1 2">
    <name type="scientific">Vallitalea longa</name>
    <dbReference type="NCBI Taxonomy" id="2936439"/>
    <lineage>
        <taxon>Bacteria</taxon>
        <taxon>Bacillati</taxon>
        <taxon>Bacillota</taxon>
        <taxon>Clostridia</taxon>
        <taxon>Lachnospirales</taxon>
        <taxon>Vallitaleaceae</taxon>
        <taxon>Vallitalea</taxon>
    </lineage>
</organism>
<dbReference type="AlphaFoldDB" id="A0A9W5YD58"/>
<proteinExistence type="predicted"/>
<dbReference type="Proteomes" id="UP001144256">
    <property type="component" value="Unassembled WGS sequence"/>
</dbReference>
<gene>
    <name evidence="1" type="ORF">SH1V18_26680</name>
</gene>
<evidence type="ECO:0000313" key="2">
    <source>
        <dbReference type="Proteomes" id="UP001144256"/>
    </source>
</evidence>
<accession>A0A9W5YD58</accession>
<sequence length="85" mass="9563">MGSLTVDLKALKDSTGKFKNLIEKSNSILNDYNSQGNQGNQHPSQNFGNHVHVELREGRKLYGSRRNSKLESLDLYPYLVQSLGI</sequence>
<name>A0A9W5YD58_9FIRM</name>
<comment type="caution">
    <text evidence="1">The sequence shown here is derived from an EMBL/GenBank/DDBJ whole genome shotgun (WGS) entry which is preliminary data.</text>
</comment>
<dbReference type="EMBL" id="BRLB01000008">
    <property type="protein sequence ID" value="GKX30188.1"/>
    <property type="molecule type" value="Genomic_DNA"/>
</dbReference>
<evidence type="ECO:0000313" key="1">
    <source>
        <dbReference type="EMBL" id="GKX30188.1"/>
    </source>
</evidence>
<dbReference type="RefSeq" id="WP_281816155.1">
    <property type="nucleotide sequence ID" value="NZ_BRLB01000008.1"/>
</dbReference>
<reference evidence="1" key="1">
    <citation type="submission" date="2022-06" db="EMBL/GenBank/DDBJ databases">
        <title>Vallitalea longa sp. nov., an anaerobic bacterium isolated from marine sediment.</title>
        <authorList>
            <person name="Hirano S."/>
            <person name="Terahara T."/>
            <person name="Mori K."/>
            <person name="Hamada M."/>
            <person name="Matsumoto R."/>
            <person name="Kobayashi T."/>
        </authorList>
    </citation>
    <scope>NUCLEOTIDE SEQUENCE</scope>
    <source>
        <strain evidence="1">SH18-1</strain>
    </source>
</reference>